<sequence>MASLTIPYMIPLFLGMTYDARYSRPGVDIFDLKYVDDPVVTEFQQTKSFYKVVTSTADVSNALDITGDLSLKIKSGMLDIAGIGSYLRCTRENLNKVEILATLQYTSKVKSFKADAKPRDKWSSMHNVNCLGTHYVNSITYGAEMIASLRFEVFNSSDTESVKGSVNAAFGSGGTGTDLTAEGKLDKLQKDVQDKANLAISYYGTVPLKSIANDVDGFITLVNSFKEQIDETNLSEGIPMSVDLIPLTDIADPAEEDKFKFLQNKNLMNALADFEMQMDELRSSRLNLTSWAKSLPYRLDEQYEKEIGFLIKNITLVNEVYYDTIWKMDLTKGPEQLKAAQDAYNYDGNDIYNRYDKLVRRLIQRLNPLIKRDEVAADTYIQWGNKNCTAAKTQVLYEGFTISSSEEGIGGTAQYECAPKSPKKGYDLSETNRKSHLAGIRYTKLEKDANPFKGDNAKKISEKGVSCAKCYSPESAAVVMFAATSECPLTWAAMYKGYLMSARSGGHTTQYICVDEIPSAPYEMEAEQKSKDTLALAVIQSSGSLPSETFTPGALIRCVVCSMQSNQIVF</sequence>
<protein>
    <submittedName>
        <fullName evidence="1">Uncharacterized protein</fullName>
    </submittedName>
</protein>
<dbReference type="PANTHER" id="PTHR24024:SF18">
    <property type="entry name" value="SHORT-CHAIN COLLAGEN C4-LIKE"/>
    <property type="match status" value="1"/>
</dbReference>
<evidence type="ECO:0000313" key="1">
    <source>
        <dbReference type="EMBL" id="GFT54795.1"/>
    </source>
</evidence>
<dbReference type="PANTHER" id="PTHR24024">
    <property type="entry name" value="PULMONARY SURFACTANT-ASSOCIATED PROTEIN A"/>
    <property type="match status" value="1"/>
</dbReference>
<dbReference type="InterPro" id="IPR051077">
    <property type="entry name" value="Ca-dependent_lectin"/>
</dbReference>
<accession>A0A8X6P750</accession>
<name>A0A8X6P750_NEPPI</name>
<reference evidence="1" key="1">
    <citation type="submission" date="2020-08" db="EMBL/GenBank/DDBJ databases">
        <title>Multicomponent nature underlies the extraordinary mechanical properties of spider dragline silk.</title>
        <authorList>
            <person name="Kono N."/>
            <person name="Nakamura H."/>
            <person name="Mori M."/>
            <person name="Yoshida Y."/>
            <person name="Ohtoshi R."/>
            <person name="Malay A.D."/>
            <person name="Moran D.A.P."/>
            <person name="Tomita M."/>
            <person name="Numata K."/>
            <person name="Arakawa K."/>
        </authorList>
    </citation>
    <scope>NUCLEOTIDE SEQUENCE</scope>
</reference>
<dbReference type="EMBL" id="BMAW01112866">
    <property type="protein sequence ID" value="GFT54795.1"/>
    <property type="molecule type" value="Genomic_DNA"/>
</dbReference>
<organism evidence="1 2">
    <name type="scientific">Nephila pilipes</name>
    <name type="common">Giant wood spider</name>
    <name type="synonym">Nephila maculata</name>
    <dbReference type="NCBI Taxonomy" id="299642"/>
    <lineage>
        <taxon>Eukaryota</taxon>
        <taxon>Metazoa</taxon>
        <taxon>Ecdysozoa</taxon>
        <taxon>Arthropoda</taxon>
        <taxon>Chelicerata</taxon>
        <taxon>Arachnida</taxon>
        <taxon>Araneae</taxon>
        <taxon>Araneomorphae</taxon>
        <taxon>Entelegynae</taxon>
        <taxon>Araneoidea</taxon>
        <taxon>Nephilidae</taxon>
        <taxon>Nephila</taxon>
    </lineage>
</organism>
<dbReference type="Proteomes" id="UP000887013">
    <property type="component" value="Unassembled WGS sequence"/>
</dbReference>
<proteinExistence type="predicted"/>
<gene>
    <name evidence="1" type="ORF">NPIL_278631</name>
</gene>
<dbReference type="OrthoDB" id="6427637at2759"/>
<dbReference type="GO" id="GO:0005615">
    <property type="term" value="C:extracellular space"/>
    <property type="evidence" value="ECO:0007669"/>
    <property type="project" value="TreeGrafter"/>
</dbReference>
<keyword evidence="2" id="KW-1185">Reference proteome</keyword>
<dbReference type="AlphaFoldDB" id="A0A8X6P750"/>
<evidence type="ECO:0000313" key="2">
    <source>
        <dbReference type="Proteomes" id="UP000887013"/>
    </source>
</evidence>
<comment type="caution">
    <text evidence="1">The sequence shown here is derived from an EMBL/GenBank/DDBJ whole genome shotgun (WGS) entry which is preliminary data.</text>
</comment>